<evidence type="ECO:0000313" key="3">
    <source>
        <dbReference type="Proteomes" id="UP000002696"/>
    </source>
</evidence>
<evidence type="ECO:0000256" key="1">
    <source>
        <dbReference type="SAM" id="Phobius"/>
    </source>
</evidence>
<dbReference type="KEGG" id="bsb:Bresu_0804"/>
<dbReference type="InParanoid" id="D9QME8"/>
<dbReference type="STRING" id="633149.Bresu_0804"/>
<reference evidence="3" key="1">
    <citation type="journal article" date="2011" name="J. Bacteriol.">
        <title>Genome sequences of eight morphologically diverse alphaproteobacteria.</title>
        <authorList>
            <consortium name="US DOE Joint Genome Institute"/>
            <person name="Brown P.J."/>
            <person name="Kysela D.T."/>
            <person name="Buechlein A."/>
            <person name="Hemmerich C."/>
            <person name="Brun Y.V."/>
        </authorList>
    </citation>
    <scope>NUCLEOTIDE SEQUENCE [LARGE SCALE GENOMIC DNA]</scope>
    <source>
        <strain evidence="3">ATCC 15264 / DSM 4735 / LMG 14903 / NBRC 16000 / CB 81</strain>
    </source>
</reference>
<dbReference type="Proteomes" id="UP000002696">
    <property type="component" value="Chromosome"/>
</dbReference>
<keyword evidence="1" id="KW-0812">Transmembrane</keyword>
<accession>D9QME8</accession>
<gene>
    <name evidence="2" type="ordered locus">Bresu_0804</name>
</gene>
<name>D9QME8_BRESC</name>
<keyword evidence="1" id="KW-1133">Transmembrane helix</keyword>
<sequence>MFLTPDQLAARNKRSLWIALGLAAFVVLIFSTTFLRMQRNLAERTAQQQVVAERAR</sequence>
<keyword evidence="3" id="KW-1185">Reference proteome</keyword>
<dbReference type="EMBL" id="CP002102">
    <property type="protein sequence ID" value="ADL00118.1"/>
    <property type="molecule type" value="Genomic_DNA"/>
</dbReference>
<dbReference type="HOGENOM" id="CLU_3005176_0_0_5"/>
<keyword evidence="1" id="KW-0472">Membrane</keyword>
<organism evidence="2 3">
    <name type="scientific">Brevundimonas subvibrioides (strain ATCC 15264 / DSM 4735 / LMG 14903 / NBRC 16000 / CB 81)</name>
    <name type="common">Caulobacter subvibrioides</name>
    <dbReference type="NCBI Taxonomy" id="633149"/>
    <lineage>
        <taxon>Bacteria</taxon>
        <taxon>Pseudomonadati</taxon>
        <taxon>Pseudomonadota</taxon>
        <taxon>Alphaproteobacteria</taxon>
        <taxon>Caulobacterales</taxon>
        <taxon>Caulobacteraceae</taxon>
        <taxon>Brevundimonas</taxon>
    </lineage>
</organism>
<feature type="transmembrane region" description="Helical" evidence="1">
    <location>
        <begin position="15"/>
        <end position="35"/>
    </location>
</feature>
<evidence type="ECO:0000313" key="2">
    <source>
        <dbReference type="EMBL" id="ADL00118.1"/>
    </source>
</evidence>
<proteinExistence type="predicted"/>
<protein>
    <submittedName>
        <fullName evidence="2">Uncharacterized protein</fullName>
    </submittedName>
</protein>
<dbReference type="AlphaFoldDB" id="D9QME8"/>